<dbReference type="Gene3D" id="2.170.210.20">
    <property type="entry name" value="Spindle assembly abnormal protein 6, N-terminal domain"/>
    <property type="match status" value="1"/>
</dbReference>
<dbReference type="STRING" id="130081.M2XXC9"/>
<organism evidence="9 10">
    <name type="scientific">Galdieria sulphuraria</name>
    <name type="common">Red alga</name>
    <dbReference type="NCBI Taxonomy" id="130081"/>
    <lineage>
        <taxon>Eukaryota</taxon>
        <taxon>Rhodophyta</taxon>
        <taxon>Bangiophyceae</taxon>
        <taxon>Galdieriales</taxon>
        <taxon>Galdieriaceae</taxon>
        <taxon>Galdieria</taxon>
    </lineage>
</organism>
<evidence type="ECO:0000256" key="1">
    <source>
        <dbReference type="ARBA" id="ARBA00004300"/>
    </source>
</evidence>
<dbReference type="GeneID" id="17087140"/>
<dbReference type="InterPro" id="IPR032396">
    <property type="entry name" value="SAS-6_N"/>
</dbReference>
<dbReference type="EMBL" id="KB454522">
    <property type="protein sequence ID" value="EME28288.1"/>
    <property type="molecule type" value="Genomic_DNA"/>
</dbReference>
<dbReference type="eggNOG" id="ENOG502QQ4W">
    <property type="taxonomic scope" value="Eukaryota"/>
</dbReference>
<feature type="compositionally biased region" description="Polar residues" evidence="7">
    <location>
        <begin position="522"/>
        <end position="534"/>
    </location>
</feature>
<keyword evidence="3 6" id="KW-0175">Coiled coil</keyword>
<feature type="domain" description="Spindle assembly abnormal protein 6 N-terminal" evidence="8">
    <location>
        <begin position="31"/>
        <end position="135"/>
    </location>
</feature>
<sequence length="544" mass="64727">MTTLCYSSNHTQTLLVKVISLNGEHNKITVTITTCYETQNVANKIFRLKLFDEKDPFLFYECYWDEDSFLVFKHQQNLLVDFQGFGSKFHELLSNCREDKERFQATLSMKDKELATLIIEENTRFRTLTYLSVDLNVASHETIHNHFKLSLNRLYGMIENMQSQVAHLETQLGQEKSKNEQLSNQLHQLESDTERQLEDWKREKERQLNQIREEKKAEREKLWEDLEAQKREDIKVYQDEVLVWKQKAEQWNTEVTHLRELLEQTQKELKGMRSKRDELESQFDQAKADLKTMKQEKEHYLLDLEQKTSRLEELERRNRELSTQIEEWQTQSEFQTREWEKVMKYQRTEQNTKEAFKDKEEKENLKTQLELYRMSRSRLEEKLKSSIGEINKGNSIIEKLQEELKNARQKAKMKTTIANQQEQLLQEKQHKIEQLIQEMQVLNQKVSSKERELEHLNQSFQTCNAKLEENQKVLESNQQLINWLNKELNELQLSSQIFSKPLKSSFATFPSAAAYNKKDRSASNPLDNNPSAATSRKETLVDKA</sequence>
<dbReference type="RefSeq" id="XP_005704808.1">
    <property type="nucleotide sequence ID" value="XM_005704751.1"/>
</dbReference>
<reference evidence="10" key="1">
    <citation type="journal article" date="2013" name="Science">
        <title>Gene transfer from bacteria and archaea facilitated evolution of an extremophilic eukaryote.</title>
        <authorList>
            <person name="Schonknecht G."/>
            <person name="Chen W.H."/>
            <person name="Ternes C.M."/>
            <person name="Barbier G.G."/>
            <person name="Shrestha R.P."/>
            <person name="Stanke M."/>
            <person name="Brautigam A."/>
            <person name="Baker B.J."/>
            <person name="Banfield J.F."/>
            <person name="Garavito R.M."/>
            <person name="Carr K."/>
            <person name="Wilkerson C."/>
            <person name="Rensing S.A."/>
            <person name="Gagneul D."/>
            <person name="Dickenson N.E."/>
            <person name="Oesterhelt C."/>
            <person name="Lercher M.J."/>
            <person name="Weber A.P."/>
        </authorList>
    </citation>
    <scope>NUCLEOTIDE SEQUENCE [LARGE SCALE GENOMIC DNA]</scope>
    <source>
        <strain evidence="10">074W</strain>
    </source>
</reference>
<evidence type="ECO:0000256" key="5">
    <source>
        <dbReference type="ARBA" id="ARBA00023306"/>
    </source>
</evidence>
<dbReference type="Pfam" id="PF16531">
    <property type="entry name" value="SAS-6_N"/>
    <property type="match status" value="1"/>
</dbReference>
<evidence type="ECO:0000259" key="8">
    <source>
        <dbReference type="Pfam" id="PF16531"/>
    </source>
</evidence>
<dbReference type="InterPro" id="IPR038558">
    <property type="entry name" value="SAS-6_N_sf"/>
</dbReference>
<name>M2XXC9_GALSU</name>
<evidence type="ECO:0000256" key="2">
    <source>
        <dbReference type="ARBA" id="ARBA00022490"/>
    </source>
</evidence>
<keyword evidence="4" id="KW-0206">Cytoskeleton</keyword>
<dbReference type="GO" id="GO:0005813">
    <property type="term" value="C:centrosome"/>
    <property type="evidence" value="ECO:0007669"/>
    <property type="project" value="UniProtKB-SubCell"/>
</dbReference>
<gene>
    <name evidence="9" type="ORF">Gasu_42870</name>
</gene>
<feature type="coiled-coil region" evidence="6">
    <location>
        <begin position="151"/>
        <end position="459"/>
    </location>
</feature>
<dbReference type="Gramene" id="EME28288">
    <property type="protein sequence ID" value="EME28288"/>
    <property type="gene ID" value="Gasu_42870"/>
</dbReference>
<dbReference type="Proteomes" id="UP000030680">
    <property type="component" value="Unassembled WGS sequence"/>
</dbReference>
<feature type="compositionally biased region" description="Basic and acidic residues" evidence="7">
    <location>
        <begin position="535"/>
        <end position="544"/>
    </location>
</feature>
<evidence type="ECO:0000256" key="4">
    <source>
        <dbReference type="ARBA" id="ARBA00023212"/>
    </source>
</evidence>
<dbReference type="OMA" id="HMAMKIK"/>
<evidence type="ECO:0000313" key="10">
    <source>
        <dbReference type="Proteomes" id="UP000030680"/>
    </source>
</evidence>
<keyword evidence="2" id="KW-0963">Cytoplasm</keyword>
<protein>
    <recommendedName>
        <fullName evidence="8">Spindle assembly abnormal protein 6 N-terminal domain-containing protein</fullName>
    </recommendedName>
</protein>
<evidence type="ECO:0000256" key="3">
    <source>
        <dbReference type="ARBA" id="ARBA00023054"/>
    </source>
</evidence>
<evidence type="ECO:0000256" key="6">
    <source>
        <dbReference type="SAM" id="Coils"/>
    </source>
</evidence>
<evidence type="ECO:0000313" key="9">
    <source>
        <dbReference type="EMBL" id="EME28288.1"/>
    </source>
</evidence>
<dbReference type="PANTHER" id="PTHR44281:SF2">
    <property type="entry name" value="SPINDLE ASSEMBLY ABNORMAL PROTEIN 6 HOMOLOG"/>
    <property type="match status" value="1"/>
</dbReference>
<proteinExistence type="predicted"/>
<dbReference type="KEGG" id="gsl:Gasu_42870"/>
<dbReference type="PANTHER" id="PTHR44281">
    <property type="entry name" value="SPINDLE ASSEMBLY ABNORMAL PROTEIN 6 HOMOLOG"/>
    <property type="match status" value="1"/>
</dbReference>
<keyword evidence="10" id="KW-1185">Reference proteome</keyword>
<keyword evidence="5" id="KW-0131">Cell cycle</keyword>
<comment type="subcellular location">
    <subcellularLocation>
        <location evidence="1">Cytoplasm</location>
        <location evidence="1">Cytoskeleton</location>
        <location evidence="1">Microtubule organizing center</location>
        <location evidence="1">Centrosome</location>
    </subcellularLocation>
</comment>
<dbReference type="OrthoDB" id="49058at2759"/>
<feature type="region of interest" description="Disordered" evidence="7">
    <location>
        <begin position="514"/>
        <end position="544"/>
    </location>
</feature>
<accession>M2XXC9</accession>
<evidence type="ECO:0000256" key="7">
    <source>
        <dbReference type="SAM" id="MobiDB-lite"/>
    </source>
</evidence>
<dbReference type="AlphaFoldDB" id="M2XXC9"/>